<keyword evidence="2" id="KW-0238">DNA-binding</keyword>
<dbReference type="Gene3D" id="2.60.120.10">
    <property type="entry name" value="Jelly Rolls"/>
    <property type="match status" value="1"/>
</dbReference>
<dbReference type="InterPro" id="IPR000595">
    <property type="entry name" value="cNMP-bd_dom"/>
</dbReference>
<dbReference type="Proteomes" id="UP000758022">
    <property type="component" value="Unassembled WGS sequence"/>
</dbReference>
<dbReference type="EMBL" id="JACHXX010000018">
    <property type="protein sequence ID" value="MBB3166520.1"/>
    <property type="molecule type" value="Genomic_DNA"/>
</dbReference>
<keyword evidence="3" id="KW-0804">Transcription</keyword>
<dbReference type="Pfam" id="PF13545">
    <property type="entry name" value="HTH_Crp_2"/>
    <property type="match status" value="1"/>
</dbReference>
<proteinExistence type="predicted"/>
<evidence type="ECO:0000313" key="8">
    <source>
        <dbReference type="Proteomes" id="UP000758022"/>
    </source>
</evidence>
<evidence type="ECO:0000256" key="3">
    <source>
        <dbReference type="ARBA" id="ARBA00023163"/>
    </source>
</evidence>
<protein>
    <submittedName>
        <fullName evidence="5">CRP-like cAMP-binding protein</fullName>
    </submittedName>
    <submittedName>
        <fullName evidence="6">Crp/Fnr family transcriptional regulator</fullName>
    </submittedName>
</protein>
<dbReference type="InterPro" id="IPR018490">
    <property type="entry name" value="cNMP-bd_dom_sf"/>
</dbReference>
<sequence>MSDFSQSNIQNLLLRALAPEAFDLLRETMQPLALPVKFELISPGVPSGTVYFLESGLASIVATNSDDESVEVGHVGYEGMAGAHVLQKVDQTPNRTFMQVEGHGISVPVSALLSMAQRVPSANDLLLRYVHCCDLQLAHSALANARYNMSERLARWLLMCHDRLRTADLPLTHQFLSLMLGVRRAGVTNEIHIVEGVRAISAKRGNIRILDRPKLEEMAGGSYGVPELEYERHIGFPIRRT</sequence>
<dbReference type="InterPro" id="IPR012318">
    <property type="entry name" value="HTH_CRP"/>
</dbReference>
<keyword evidence="1" id="KW-0805">Transcription regulation</keyword>
<evidence type="ECO:0000313" key="5">
    <source>
        <dbReference type="EMBL" id="MBB3166520.1"/>
    </source>
</evidence>
<dbReference type="GO" id="GO:0003677">
    <property type="term" value="F:DNA binding"/>
    <property type="evidence" value="ECO:0007669"/>
    <property type="project" value="UniProtKB-KW"/>
</dbReference>
<dbReference type="RefSeq" id="WP_003551279.1">
    <property type="nucleotide sequence ID" value="NZ_CP088091.1"/>
</dbReference>
<dbReference type="EMBL" id="JAAXQQ010000023">
    <property type="protein sequence ID" value="MBY3068700.1"/>
    <property type="molecule type" value="Genomic_DNA"/>
</dbReference>
<accession>A0A1S9GTP5</accession>
<reference evidence="5 7" key="2">
    <citation type="submission" date="2020-08" db="EMBL/GenBank/DDBJ databases">
        <title>Genomic Encyclopedia of Type Strains, Phase III (KMG-III): the genomes of soil and plant-associated and newly described type strains.</title>
        <authorList>
            <person name="Whitman W."/>
        </authorList>
    </citation>
    <scope>NUCLEOTIDE SEQUENCE [LARGE SCALE GENOMIC DNA]</scope>
    <source>
        <strain evidence="5 7">CECT 8280</strain>
    </source>
</reference>
<dbReference type="GO" id="GO:0006355">
    <property type="term" value="P:regulation of DNA-templated transcription"/>
    <property type="evidence" value="ECO:0007669"/>
    <property type="project" value="InterPro"/>
</dbReference>
<evidence type="ECO:0000256" key="2">
    <source>
        <dbReference type="ARBA" id="ARBA00023125"/>
    </source>
</evidence>
<keyword evidence="7" id="KW-1185">Reference proteome</keyword>
<organism evidence="6 8">
    <name type="scientific">Rhizobium laguerreae</name>
    <dbReference type="NCBI Taxonomy" id="1076926"/>
    <lineage>
        <taxon>Bacteria</taxon>
        <taxon>Pseudomonadati</taxon>
        <taxon>Pseudomonadota</taxon>
        <taxon>Alphaproteobacteria</taxon>
        <taxon>Hyphomicrobiales</taxon>
        <taxon>Rhizobiaceae</taxon>
        <taxon>Rhizobium/Agrobacterium group</taxon>
        <taxon>Rhizobium</taxon>
    </lineage>
</organism>
<evidence type="ECO:0000313" key="6">
    <source>
        <dbReference type="EMBL" id="MBY3068700.1"/>
    </source>
</evidence>
<evidence type="ECO:0000313" key="7">
    <source>
        <dbReference type="Proteomes" id="UP000542811"/>
    </source>
</evidence>
<dbReference type="PROSITE" id="PS50042">
    <property type="entry name" value="CNMP_BINDING_3"/>
    <property type="match status" value="1"/>
</dbReference>
<gene>
    <name evidence="5" type="ORF">FHS25_007037</name>
    <name evidence="6" type="ORF">HFO74_35945</name>
</gene>
<dbReference type="Proteomes" id="UP000542811">
    <property type="component" value="Unassembled WGS sequence"/>
</dbReference>
<dbReference type="InterPro" id="IPR014710">
    <property type="entry name" value="RmlC-like_jellyroll"/>
</dbReference>
<dbReference type="GeneID" id="67489307"/>
<dbReference type="AlphaFoldDB" id="A0A1S9GTP5"/>
<dbReference type="SUPFAM" id="SSF51206">
    <property type="entry name" value="cAMP-binding domain-like"/>
    <property type="match status" value="1"/>
</dbReference>
<dbReference type="InterPro" id="IPR036390">
    <property type="entry name" value="WH_DNA-bd_sf"/>
</dbReference>
<name>A0A1S9GTP5_9HYPH</name>
<feature type="domain" description="Cyclic nucleotide-binding" evidence="4">
    <location>
        <begin position="13"/>
        <end position="93"/>
    </location>
</feature>
<evidence type="ECO:0000259" key="4">
    <source>
        <dbReference type="PROSITE" id="PS50042"/>
    </source>
</evidence>
<reference evidence="6" key="1">
    <citation type="submission" date="2020-04" db="EMBL/GenBank/DDBJ databases">
        <title>Global-level population genomics supports evidence of horizontal gene transfer on evolution of Rhizobia in Lentils.</title>
        <authorList>
            <person name="Gai Y."/>
            <person name="Cook D."/>
            <person name="Riely B."/>
        </authorList>
    </citation>
    <scope>NUCLEOTIDE SEQUENCE</scope>
    <source>
        <strain evidence="6">TLR9</strain>
    </source>
</reference>
<evidence type="ECO:0000256" key="1">
    <source>
        <dbReference type="ARBA" id="ARBA00023015"/>
    </source>
</evidence>
<dbReference type="SUPFAM" id="SSF46785">
    <property type="entry name" value="Winged helix' DNA-binding domain"/>
    <property type="match status" value="1"/>
</dbReference>
<comment type="caution">
    <text evidence="6">The sequence shown here is derived from an EMBL/GenBank/DDBJ whole genome shotgun (WGS) entry which is preliminary data.</text>
</comment>